<dbReference type="Proteomes" id="UP000005589">
    <property type="component" value="Unassembled WGS sequence"/>
</dbReference>
<evidence type="ECO:0000313" key="2">
    <source>
        <dbReference type="Proteomes" id="UP000005589"/>
    </source>
</evidence>
<dbReference type="AlphaFoldDB" id="F3USK8"/>
<dbReference type="PATRIC" id="fig|888816.3.peg.1780"/>
<reference evidence="1 2" key="1">
    <citation type="submission" date="2011-03" db="EMBL/GenBank/DDBJ databases">
        <authorList>
            <person name="Muzny D."/>
            <person name="Qin X."/>
            <person name="Deng J."/>
            <person name="Jiang H."/>
            <person name="Liu Y."/>
            <person name="Qu J."/>
            <person name="Song X.-Z."/>
            <person name="Zhang L."/>
            <person name="Thornton R."/>
            <person name="Coyle M."/>
            <person name="Francisco L."/>
            <person name="Jackson L."/>
            <person name="Javaid M."/>
            <person name="Korchina V."/>
            <person name="Kovar C."/>
            <person name="Mata R."/>
            <person name="Mathew T."/>
            <person name="Ngo R."/>
            <person name="Nguyen L."/>
            <person name="Nguyen N."/>
            <person name="Okwuonu G."/>
            <person name="Ongeri F."/>
            <person name="Pham C."/>
            <person name="Simmons D."/>
            <person name="Wilczek-Boney K."/>
            <person name="Hale W."/>
            <person name="Jakkamsetti A."/>
            <person name="Pham P."/>
            <person name="Ruth R."/>
            <person name="San Lucas F."/>
            <person name="Warren J."/>
            <person name="Zhang J."/>
            <person name="Zhao Z."/>
            <person name="Zhou C."/>
            <person name="Zhu D."/>
            <person name="Lee S."/>
            <person name="Bess C."/>
            <person name="Blankenburg K."/>
            <person name="Forbes L."/>
            <person name="Fu Q."/>
            <person name="Gubbala S."/>
            <person name="Hirani K."/>
            <person name="Jayaseelan J.C."/>
            <person name="Lara F."/>
            <person name="Munidasa M."/>
            <person name="Palculict T."/>
            <person name="Patil S."/>
            <person name="Pu L.-L."/>
            <person name="Saada N."/>
            <person name="Tang L."/>
            <person name="Weissenberger G."/>
            <person name="Zhu Y."/>
            <person name="Hemphill L."/>
            <person name="Shang Y."/>
            <person name="Youmans B."/>
            <person name="Ayvaz T."/>
            <person name="Ross M."/>
            <person name="Santibanez J."/>
            <person name="Aqrawi P."/>
            <person name="Gross S."/>
            <person name="Joshi V."/>
            <person name="Fowler G."/>
            <person name="Nazareth L."/>
            <person name="Reid J."/>
            <person name="Worley K."/>
            <person name="Petrosino J."/>
            <person name="Highlander S."/>
            <person name="Gibbs R."/>
        </authorList>
    </citation>
    <scope>NUCLEOTIDE SEQUENCE [LARGE SCALE GENOMIC DNA]</scope>
    <source>
        <strain evidence="1 2">SK355</strain>
    </source>
</reference>
<gene>
    <name evidence="1" type="primary">proV2</name>
    <name evidence="1" type="ORF">HMPREF9389_1816</name>
</gene>
<evidence type="ECO:0000313" key="1">
    <source>
        <dbReference type="EMBL" id="EGJ37437.1"/>
    </source>
</evidence>
<dbReference type="EMBL" id="AFFN01000028">
    <property type="protein sequence ID" value="EGJ37437.1"/>
    <property type="molecule type" value="Genomic_DNA"/>
</dbReference>
<dbReference type="HOGENOM" id="CLU_2940006_0_0_9"/>
<proteinExistence type="predicted"/>
<accession>F3USK8</accession>
<name>F3USK8_STRSA</name>
<comment type="caution">
    <text evidence="1">The sequence shown here is derived from an EMBL/GenBank/DDBJ whole genome shotgun (WGS) entry which is preliminary data.</text>
</comment>
<protein>
    <submittedName>
        <fullName evidence="1">ProV protein</fullName>
    </submittedName>
</protein>
<sequence length="60" mass="6885">MILDEGRVQPLGFPQGILQQPANDIVKQLLDLAGVSDLFFEKSKLRMLNFVESEVILWKR</sequence>
<organism evidence="1 2">
    <name type="scientific">Streptococcus sanguinis SK355</name>
    <dbReference type="NCBI Taxonomy" id="888816"/>
    <lineage>
        <taxon>Bacteria</taxon>
        <taxon>Bacillati</taxon>
        <taxon>Bacillota</taxon>
        <taxon>Bacilli</taxon>
        <taxon>Lactobacillales</taxon>
        <taxon>Streptococcaceae</taxon>
        <taxon>Streptococcus</taxon>
    </lineage>
</organism>
<dbReference type="STRING" id="888816.HMPREF9389_1816"/>